<organism evidence="5">
    <name type="scientific">hydrothermal vent metagenome</name>
    <dbReference type="NCBI Taxonomy" id="652676"/>
    <lineage>
        <taxon>unclassified sequences</taxon>
        <taxon>metagenomes</taxon>
        <taxon>ecological metagenomes</taxon>
    </lineage>
</organism>
<feature type="domain" description="Histidine kinase" evidence="2">
    <location>
        <begin position="410"/>
        <end position="625"/>
    </location>
</feature>
<accession>A0A1W1E799</accession>
<proteinExistence type="predicted"/>
<dbReference type="SUPFAM" id="SSF47384">
    <property type="entry name" value="Homodimeric domain of signal transducing histidine kinase"/>
    <property type="match status" value="1"/>
</dbReference>
<feature type="domain" description="PAC" evidence="4">
    <location>
        <begin position="347"/>
        <end position="397"/>
    </location>
</feature>
<dbReference type="SUPFAM" id="SSF55785">
    <property type="entry name" value="PYP-like sensor domain (PAS domain)"/>
    <property type="match status" value="1"/>
</dbReference>
<evidence type="ECO:0000256" key="1">
    <source>
        <dbReference type="ARBA" id="ARBA00022553"/>
    </source>
</evidence>
<dbReference type="InterPro" id="IPR001279">
    <property type="entry name" value="Metallo-B-lactamas"/>
</dbReference>
<dbReference type="SMART" id="SM00387">
    <property type="entry name" value="HATPase_c"/>
    <property type="match status" value="1"/>
</dbReference>
<dbReference type="NCBIfam" id="TIGR00229">
    <property type="entry name" value="sensory_box"/>
    <property type="match status" value="1"/>
</dbReference>
<sequence>MTQKMDFSYPVEIASRCWWVGMYMEDDPFQCHPYLIKNGNESILIDPGSMLEFDHVVKKIEEITPLSQIKYIVLHHQDPDLAAAVPALEKLIQRDDLQIVSHSRMSPLLKHYGIISSYYEVDRHHMQLETKSGLRLSFVATPYCHSPGAFVTYDPKNKILFSGDIFGGIESSWSFYAKEDYFEQAKQFHSEYMPSREIFNYALNNIEALEIDLIAPQHGSIIQKPYIERLIKQMKQLDCGLYIDKSYHKSLLSTIEELERKKGEIKKEKLKNELILEASSNAIIAINKAKEVILFNKSAEQMFGYSKEEMLYGDTLANIIPDYLLGAHNKGLDSFLHTGVSKHACQKDLEFEAVRKNGEIFPIRINFGFQQTDGDVIIVANIQDLTYEKQKEEVLQRQNHLAQMGEMLGMIAHQWKQPISAISTSVVTMGVKAERDMIGKGEVLEYAKKITRYIEHLNRTMDDFRNFFKPNKNRAKTSCDTIVTMVLDIVKMPISNKGIALYTDLGCNETLITYGNELNQVVLNLIKNAEDALLEREIENPTIWIRTYREEELYVIEVRDNAGGIDETVIDSIFDMFVSTKLEKEGTGLGLYMSKIIVEEHCMGKLLVGNTAEGACFRVMVPSLDMDELLA</sequence>
<protein>
    <submittedName>
        <fullName evidence="5">Histidine kinase</fullName>
    </submittedName>
</protein>
<dbReference type="Gene3D" id="3.30.565.10">
    <property type="entry name" value="Histidine kinase-like ATPase, C-terminal domain"/>
    <property type="match status" value="1"/>
</dbReference>
<evidence type="ECO:0000259" key="3">
    <source>
        <dbReference type="PROSITE" id="PS50112"/>
    </source>
</evidence>
<name>A0A1W1E799_9ZZZZ</name>
<keyword evidence="1" id="KW-0597">Phosphoprotein</keyword>
<dbReference type="InterPro" id="IPR000700">
    <property type="entry name" value="PAS-assoc_C"/>
</dbReference>
<dbReference type="PROSITE" id="PS50109">
    <property type="entry name" value="HIS_KIN"/>
    <property type="match status" value="1"/>
</dbReference>
<dbReference type="InterPro" id="IPR036866">
    <property type="entry name" value="RibonucZ/Hydroxyglut_hydro"/>
</dbReference>
<dbReference type="SMART" id="SM00091">
    <property type="entry name" value="PAS"/>
    <property type="match status" value="1"/>
</dbReference>
<gene>
    <name evidence="5" type="ORF">MNB_SV-4-992</name>
</gene>
<dbReference type="Pfam" id="PF13426">
    <property type="entry name" value="PAS_9"/>
    <property type="match status" value="1"/>
</dbReference>
<evidence type="ECO:0000259" key="4">
    <source>
        <dbReference type="PROSITE" id="PS50113"/>
    </source>
</evidence>
<dbReference type="Pfam" id="PF19583">
    <property type="entry name" value="ODP"/>
    <property type="match status" value="1"/>
</dbReference>
<dbReference type="Pfam" id="PF02518">
    <property type="entry name" value="HATPase_c"/>
    <property type="match status" value="1"/>
</dbReference>
<evidence type="ECO:0000313" key="5">
    <source>
        <dbReference type="EMBL" id="SFV89809.1"/>
    </source>
</evidence>
<dbReference type="CDD" id="cd00082">
    <property type="entry name" value="HisKA"/>
    <property type="match status" value="1"/>
</dbReference>
<dbReference type="Gene3D" id="1.10.287.130">
    <property type="match status" value="1"/>
</dbReference>
<dbReference type="InterPro" id="IPR003594">
    <property type="entry name" value="HATPase_dom"/>
</dbReference>
<dbReference type="PROSITE" id="PS50113">
    <property type="entry name" value="PAC"/>
    <property type="match status" value="1"/>
</dbReference>
<dbReference type="SUPFAM" id="SSF56281">
    <property type="entry name" value="Metallo-hydrolase/oxidoreductase"/>
    <property type="match status" value="1"/>
</dbReference>
<dbReference type="PANTHER" id="PTHR43041">
    <property type="entry name" value="HYDROLASE, METALLO-BETA-LACTAMASE SUPERFAMILY"/>
    <property type="match status" value="1"/>
</dbReference>
<dbReference type="PROSITE" id="PS50112">
    <property type="entry name" value="PAS"/>
    <property type="match status" value="1"/>
</dbReference>
<dbReference type="Gene3D" id="3.30.450.20">
    <property type="entry name" value="PAS domain"/>
    <property type="match status" value="1"/>
</dbReference>
<dbReference type="InterPro" id="IPR036890">
    <property type="entry name" value="HATPase_C_sf"/>
</dbReference>
<dbReference type="InterPro" id="IPR000014">
    <property type="entry name" value="PAS"/>
</dbReference>
<dbReference type="InterPro" id="IPR035965">
    <property type="entry name" value="PAS-like_dom_sf"/>
</dbReference>
<dbReference type="PANTHER" id="PTHR43041:SF1">
    <property type="entry name" value="METALLO-BETA-LACTAMASE DOMAIN-CONTAINING PROTEIN"/>
    <property type="match status" value="1"/>
</dbReference>
<dbReference type="PRINTS" id="PR00344">
    <property type="entry name" value="BCTRLSENSOR"/>
</dbReference>
<dbReference type="InterPro" id="IPR036097">
    <property type="entry name" value="HisK_dim/P_sf"/>
</dbReference>
<dbReference type="CDD" id="cd00130">
    <property type="entry name" value="PAS"/>
    <property type="match status" value="1"/>
</dbReference>
<dbReference type="AlphaFoldDB" id="A0A1W1E799"/>
<dbReference type="InterPro" id="IPR005467">
    <property type="entry name" value="His_kinase_dom"/>
</dbReference>
<dbReference type="EMBL" id="FPIB01000003">
    <property type="protein sequence ID" value="SFV89809.1"/>
    <property type="molecule type" value="Genomic_DNA"/>
</dbReference>
<evidence type="ECO:0000259" key="2">
    <source>
        <dbReference type="PROSITE" id="PS50109"/>
    </source>
</evidence>
<dbReference type="GO" id="GO:0000155">
    <property type="term" value="F:phosphorelay sensor kinase activity"/>
    <property type="evidence" value="ECO:0007669"/>
    <property type="project" value="InterPro"/>
</dbReference>
<dbReference type="InterPro" id="IPR004358">
    <property type="entry name" value="Sig_transdc_His_kin-like_C"/>
</dbReference>
<dbReference type="SMART" id="SM00849">
    <property type="entry name" value="Lactamase_B"/>
    <property type="match status" value="1"/>
</dbReference>
<dbReference type="SUPFAM" id="SSF55874">
    <property type="entry name" value="ATPase domain of HSP90 chaperone/DNA topoisomerase II/histidine kinase"/>
    <property type="match status" value="1"/>
</dbReference>
<dbReference type="Gene3D" id="3.60.15.10">
    <property type="entry name" value="Ribonuclease Z/Hydroxyacylglutathione hydrolase-like"/>
    <property type="match status" value="1"/>
</dbReference>
<dbReference type="CDD" id="cd07709">
    <property type="entry name" value="flavodiiron_proteins_MBL-fold"/>
    <property type="match status" value="1"/>
</dbReference>
<keyword evidence="5" id="KW-0808">Transferase</keyword>
<reference evidence="5" key="1">
    <citation type="submission" date="2016-10" db="EMBL/GenBank/DDBJ databases">
        <authorList>
            <person name="de Groot N.N."/>
        </authorList>
    </citation>
    <scope>NUCLEOTIDE SEQUENCE</scope>
</reference>
<feature type="domain" description="PAS" evidence="3">
    <location>
        <begin position="268"/>
        <end position="311"/>
    </location>
</feature>
<dbReference type="InterPro" id="IPR003661">
    <property type="entry name" value="HisK_dim/P_dom"/>
</dbReference>
<dbReference type="InterPro" id="IPR045761">
    <property type="entry name" value="ODP_dom"/>
</dbReference>
<keyword evidence="5" id="KW-0418">Kinase</keyword>